<comment type="similarity">
    <text evidence="2 10">Belongs to the FGGY kinase family.</text>
</comment>
<organism evidence="13">
    <name type="scientific">Culex tarsalis</name>
    <name type="common">Encephalitis mosquito</name>
    <dbReference type="NCBI Taxonomy" id="7177"/>
    <lineage>
        <taxon>Eukaryota</taxon>
        <taxon>Metazoa</taxon>
        <taxon>Ecdysozoa</taxon>
        <taxon>Arthropoda</taxon>
        <taxon>Hexapoda</taxon>
        <taxon>Insecta</taxon>
        <taxon>Pterygota</taxon>
        <taxon>Neoptera</taxon>
        <taxon>Endopterygota</taxon>
        <taxon>Diptera</taxon>
        <taxon>Nematocera</taxon>
        <taxon>Culicoidea</taxon>
        <taxon>Culicidae</taxon>
        <taxon>Culicinae</taxon>
        <taxon>Culicini</taxon>
        <taxon>Culex</taxon>
        <taxon>Culex</taxon>
    </lineage>
</organism>
<evidence type="ECO:0000256" key="1">
    <source>
        <dbReference type="ARBA" id="ARBA00005190"/>
    </source>
</evidence>
<dbReference type="SUPFAM" id="SSF53067">
    <property type="entry name" value="Actin-like ATPase domain"/>
    <property type="match status" value="2"/>
</dbReference>
<feature type="domain" description="Carbohydrate kinase FGGY C-terminal" evidence="12">
    <location>
        <begin position="275"/>
        <end position="496"/>
    </location>
</feature>
<dbReference type="EMBL" id="GFDL01012265">
    <property type="protein sequence ID" value="JAV22780.1"/>
    <property type="molecule type" value="Transcribed_RNA"/>
</dbReference>
<evidence type="ECO:0000256" key="7">
    <source>
        <dbReference type="ARBA" id="ARBA00022798"/>
    </source>
</evidence>
<keyword evidence="6 10" id="KW-0418">Kinase</keyword>
<dbReference type="GO" id="GO:0019563">
    <property type="term" value="P:glycerol catabolic process"/>
    <property type="evidence" value="ECO:0007669"/>
    <property type="project" value="UniProtKB-UniPathway"/>
</dbReference>
<evidence type="ECO:0000259" key="12">
    <source>
        <dbReference type="Pfam" id="PF02782"/>
    </source>
</evidence>
<dbReference type="PANTHER" id="PTHR10196">
    <property type="entry name" value="SUGAR KINASE"/>
    <property type="match status" value="1"/>
</dbReference>
<dbReference type="Pfam" id="PF02782">
    <property type="entry name" value="FGGY_C"/>
    <property type="match status" value="1"/>
</dbReference>
<dbReference type="GO" id="GO:0005739">
    <property type="term" value="C:mitochondrion"/>
    <property type="evidence" value="ECO:0007669"/>
    <property type="project" value="TreeGrafter"/>
</dbReference>
<dbReference type="PROSITE" id="PS00445">
    <property type="entry name" value="FGGY_KINASES_2"/>
    <property type="match status" value="1"/>
</dbReference>
<evidence type="ECO:0000256" key="5">
    <source>
        <dbReference type="ARBA" id="ARBA00022741"/>
    </source>
</evidence>
<evidence type="ECO:0000256" key="10">
    <source>
        <dbReference type="RuleBase" id="RU003733"/>
    </source>
</evidence>
<keyword evidence="4 10" id="KW-0808">Transferase</keyword>
<proteinExistence type="inferred from homology"/>
<protein>
    <recommendedName>
        <fullName evidence="3">glycerol kinase</fullName>
        <ecNumber evidence="3">2.7.1.30</ecNumber>
    </recommendedName>
    <alternativeName>
        <fullName evidence="9">ATP:glycerol 3-phosphotransferase</fullName>
    </alternativeName>
</protein>
<dbReference type="UniPathway" id="UPA00618">
    <property type="reaction ID" value="UER00672"/>
</dbReference>
<dbReference type="InterPro" id="IPR043129">
    <property type="entry name" value="ATPase_NBD"/>
</dbReference>
<dbReference type="Pfam" id="PF00370">
    <property type="entry name" value="FGGY_N"/>
    <property type="match status" value="1"/>
</dbReference>
<evidence type="ECO:0000256" key="3">
    <source>
        <dbReference type="ARBA" id="ARBA00012099"/>
    </source>
</evidence>
<keyword evidence="7" id="KW-0319">Glycerol metabolism</keyword>
<evidence type="ECO:0000256" key="4">
    <source>
        <dbReference type="ARBA" id="ARBA00022679"/>
    </source>
</evidence>
<dbReference type="EC" id="2.7.1.30" evidence="3"/>
<evidence type="ECO:0000259" key="11">
    <source>
        <dbReference type="Pfam" id="PF00370"/>
    </source>
</evidence>
<dbReference type="InterPro" id="IPR018484">
    <property type="entry name" value="FGGY_N"/>
</dbReference>
<evidence type="ECO:0000256" key="8">
    <source>
        <dbReference type="ARBA" id="ARBA00022840"/>
    </source>
</evidence>
<feature type="domain" description="Carbohydrate kinase FGGY N-terminal" evidence="11">
    <location>
        <begin position="18"/>
        <end position="264"/>
    </location>
</feature>
<dbReference type="GO" id="GO:0005524">
    <property type="term" value="F:ATP binding"/>
    <property type="evidence" value="ECO:0007669"/>
    <property type="project" value="UniProtKB-KW"/>
</dbReference>
<sequence>MNGPGSSRSKFGSLLGVLYVGHSSCKFLIYAAKNAEVLTCHEEKLVLISPQSGWVEFDAVQLWQAAKDCVERGVENLLLLDIDPRDIVGLGVCNQRESSVLWDGDSGRPLCNAIGWCDTRTSGVVSELLTRVKGKINFLKSVCGLPFANCFSAVKIRWMLDNVEGLEGKELMFGTLDSWIIWNLTGGADGGIHVTDVTNASRTMLMNLASLKWDARLCNFFRIPASILPRIYSCAEVYGYVSVGSLAGIPIASCLGDQQAALLGQVCLQAGQLTCNLDEGSYLMFNTAQEIIDSDNGLLSTVAFKLGPNAQTFYALEGAIPHSGSSIAWMYDNLQLPTDPNQNGSLTQSFLGDPGGPSAVLSTICSMNSSFEGPTIGTFKNPNFEVILVPAFSGYYTPYWRYKARGMLFGLTLQTTAQQILFAAYEAVCFQVRELLESLARDCRVWPPVTKLVAGGELGERPFLMQMLADLCGVSIERPQTSTPACLGTMLAAGLATGILTLEDFKASCVPPVDYYQAALNSSQRDMKFRKWKVAVDRCLNFESVSESDLTKFQQEALDPDHTVHCSIPGSVYIISSFALVVLAQILQQNGPGGALPK</sequence>
<dbReference type="FunFam" id="3.30.420.40:FF:000086">
    <property type="entry name" value="Glycerol kinase"/>
    <property type="match status" value="1"/>
</dbReference>
<accession>A0A1Q3F5E2</accession>
<dbReference type="InterPro" id="IPR018483">
    <property type="entry name" value="Carb_kinase_FGGY_CS"/>
</dbReference>
<keyword evidence="8" id="KW-0067">ATP-binding</keyword>
<dbReference type="InterPro" id="IPR018485">
    <property type="entry name" value="FGGY_C"/>
</dbReference>
<dbReference type="AlphaFoldDB" id="A0A1Q3F5E2"/>
<evidence type="ECO:0000256" key="6">
    <source>
        <dbReference type="ARBA" id="ARBA00022777"/>
    </source>
</evidence>
<evidence type="ECO:0000313" key="13">
    <source>
        <dbReference type="EMBL" id="JAV22780.1"/>
    </source>
</evidence>
<dbReference type="Gene3D" id="3.30.420.40">
    <property type="match status" value="2"/>
</dbReference>
<evidence type="ECO:0000256" key="9">
    <source>
        <dbReference type="ARBA" id="ARBA00043149"/>
    </source>
</evidence>
<name>A0A1Q3F5E2_CULTA</name>
<evidence type="ECO:0000256" key="2">
    <source>
        <dbReference type="ARBA" id="ARBA00009156"/>
    </source>
</evidence>
<dbReference type="GO" id="GO:0004370">
    <property type="term" value="F:glycerol kinase activity"/>
    <property type="evidence" value="ECO:0007669"/>
    <property type="project" value="UniProtKB-EC"/>
</dbReference>
<reference evidence="13" key="1">
    <citation type="submission" date="2017-01" db="EMBL/GenBank/DDBJ databases">
        <title>A deep insight into the sialotranscriptome of adult male and female Cluex tarsalis mosquitoes.</title>
        <authorList>
            <person name="Ribeiro J.M."/>
            <person name="Moreira F."/>
            <person name="Bernard K.A."/>
            <person name="Calvo E."/>
        </authorList>
    </citation>
    <scope>NUCLEOTIDE SEQUENCE</scope>
    <source>
        <strain evidence="13">Kern County</strain>
        <tissue evidence="13">Salivary glands</tissue>
    </source>
</reference>
<keyword evidence="5" id="KW-0547">Nucleotide-binding</keyword>
<dbReference type="PANTHER" id="PTHR10196:SF69">
    <property type="entry name" value="GLYCEROL KINASE"/>
    <property type="match status" value="1"/>
</dbReference>
<comment type="pathway">
    <text evidence="1">Polyol metabolism; glycerol degradation via glycerol kinase pathway; sn-glycerol 3-phosphate from glycerol: step 1/1.</text>
</comment>